<name>A0A316I2B7_9PSEU</name>
<dbReference type="EMBL" id="QGHB01000004">
    <property type="protein sequence ID" value="PWK87285.1"/>
    <property type="molecule type" value="Genomic_DNA"/>
</dbReference>
<gene>
    <name evidence="3" type="ORF">C8D87_101313</name>
    <name evidence="2" type="ORF">C8D88_104446</name>
</gene>
<dbReference type="AlphaFoldDB" id="A0A316I2B7"/>
<dbReference type="Proteomes" id="UP000248714">
    <property type="component" value="Unassembled WGS sequence"/>
</dbReference>
<comment type="caution">
    <text evidence="2">The sequence shown here is derived from an EMBL/GenBank/DDBJ whole genome shotgun (WGS) entry which is preliminary data.</text>
</comment>
<evidence type="ECO:0000313" key="4">
    <source>
        <dbReference type="Proteomes" id="UP000246005"/>
    </source>
</evidence>
<accession>A0A316I2B7</accession>
<reference evidence="2 4" key="1">
    <citation type="submission" date="2018-05" db="EMBL/GenBank/DDBJ databases">
        <title>Genomic Encyclopedia of Type Strains, Phase IV (KMG-IV): sequencing the most valuable type-strain genomes for metagenomic binning, comparative biology and taxonomic classification.</title>
        <authorList>
            <person name="Goeker M."/>
        </authorList>
    </citation>
    <scope>NUCLEOTIDE SEQUENCE [LARGE SCALE GENOMIC DNA]</scope>
    <source>
        <strain evidence="3 5">DSM 45479</strain>
        <strain evidence="2 4">DSM 45480</strain>
    </source>
</reference>
<keyword evidence="1" id="KW-0812">Transmembrane</keyword>
<dbReference type="EMBL" id="QLTT01000001">
    <property type="protein sequence ID" value="RAS70013.1"/>
    <property type="molecule type" value="Genomic_DNA"/>
</dbReference>
<feature type="transmembrane region" description="Helical" evidence="1">
    <location>
        <begin position="28"/>
        <end position="48"/>
    </location>
</feature>
<keyword evidence="5" id="KW-1185">Reference proteome</keyword>
<evidence type="ECO:0000313" key="2">
    <source>
        <dbReference type="EMBL" id="PWK87285.1"/>
    </source>
</evidence>
<keyword evidence="1" id="KW-1133">Transmembrane helix</keyword>
<protein>
    <recommendedName>
        <fullName evidence="6">DUF2231 domain-containing protein</fullName>
    </recommendedName>
</protein>
<organism evidence="2 4">
    <name type="scientific">Lentzea atacamensis</name>
    <dbReference type="NCBI Taxonomy" id="531938"/>
    <lineage>
        <taxon>Bacteria</taxon>
        <taxon>Bacillati</taxon>
        <taxon>Actinomycetota</taxon>
        <taxon>Actinomycetes</taxon>
        <taxon>Pseudonocardiales</taxon>
        <taxon>Pseudonocardiaceae</taxon>
        <taxon>Lentzea</taxon>
    </lineage>
</organism>
<evidence type="ECO:0000313" key="5">
    <source>
        <dbReference type="Proteomes" id="UP000248714"/>
    </source>
</evidence>
<evidence type="ECO:0000313" key="3">
    <source>
        <dbReference type="EMBL" id="RAS70013.1"/>
    </source>
</evidence>
<proteinExistence type="predicted"/>
<sequence>MPRRLVVLPLALLTTAAALDVLHVFTGLPAAVAWHLITAGLLLGIAVASAEWLDRIFAEPATRTSGHDLGIAAVLVLFGVSWVLRLGQPEWEPTLAAAFAGWAGAFGWLALSLAGRRTRVAAHSC</sequence>
<dbReference type="OrthoDB" id="147178at2"/>
<keyword evidence="1" id="KW-0472">Membrane</keyword>
<evidence type="ECO:0008006" key="6">
    <source>
        <dbReference type="Google" id="ProtNLM"/>
    </source>
</evidence>
<dbReference type="RefSeq" id="WP_109636875.1">
    <property type="nucleotide sequence ID" value="NZ_QGHB01000004.1"/>
</dbReference>
<feature type="transmembrane region" description="Helical" evidence="1">
    <location>
        <begin position="94"/>
        <end position="114"/>
    </location>
</feature>
<feature type="transmembrane region" description="Helical" evidence="1">
    <location>
        <begin position="69"/>
        <end position="88"/>
    </location>
</feature>
<evidence type="ECO:0000256" key="1">
    <source>
        <dbReference type="SAM" id="Phobius"/>
    </source>
</evidence>
<dbReference type="Proteomes" id="UP000246005">
    <property type="component" value="Unassembled WGS sequence"/>
</dbReference>